<dbReference type="Pfam" id="PF16469">
    <property type="entry name" value="NPA"/>
    <property type="match status" value="8"/>
</dbReference>
<feature type="domain" description="Polyprotein allergen nematode" evidence="1">
    <location>
        <begin position="619"/>
        <end position="738"/>
    </location>
</feature>
<dbReference type="WBParaSite" id="PSAMB.scaffold6807size8761.g29177.t1">
    <property type="protein sequence ID" value="PSAMB.scaffold6807size8761.g29177.t1"/>
    <property type="gene ID" value="PSAMB.scaffold6807size8761.g29177"/>
</dbReference>
<accession>A0A914XAY8</accession>
<dbReference type="Gene3D" id="1.10.533.30">
    <property type="entry name" value="Nematode polyprotein allergen ABA-1"/>
    <property type="match status" value="9"/>
</dbReference>
<evidence type="ECO:0000313" key="3">
    <source>
        <dbReference type="WBParaSite" id="PSAMB.scaffold6807size8761.g29177.t1"/>
    </source>
</evidence>
<keyword evidence="2" id="KW-1185">Reference proteome</keyword>
<dbReference type="InterPro" id="IPR032487">
    <property type="entry name" value="ABA-1_nematode"/>
</dbReference>
<feature type="domain" description="Polyprotein allergen nematode" evidence="1">
    <location>
        <begin position="480"/>
        <end position="600"/>
    </location>
</feature>
<feature type="domain" description="Polyprotein allergen nematode" evidence="1">
    <location>
        <begin position="345"/>
        <end position="466"/>
    </location>
</feature>
<dbReference type="InterPro" id="IPR038289">
    <property type="entry name" value="DVA-1_sf"/>
</dbReference>
<dbReference type="InterPro" id="IPR053280">
    <property type="entry name" value="Aerolysin-like_pore-former"/>
</dbReference>
<feature type="domain" description="Polyprotein allergen nematode" evidence="1">
    <location>
        <begin position="892"/>
        <end position="1008"/>
    </location>
</feature>
<organism evidence="2 3">
    <name type="scientific">Plectus sambesii</name>
    <dbReference type="NCBI Taxonomy" id="2011161"/>
    <lineage>
        <taxon>Eukaryota</taxon>
        <taxon>Metazoa</taxon>
        <taxon>Ecdysozoa</taxon>
        <taxon>Nematoda</taxon>
        <taxon>Chromadorea</taxon>
        <taxon>Plectida</taxon>
        <taxon>Plectina</taxon>
        <taxon>Plectoidea</taxon>
        <taxon>Plectidae</taxon>
        <taxon>Plectus</taxon>
    </lineage>
</organism>
<evidence type="ECO:0000259" key="1">
    <source>
        <dbReference type="Pfam" id="PF16469"/>
    </source>
</evidence>
<dbReference type="PANTHER" id="PTHR34007:SF1">
    <property type="entry name" value="AEROLYSIN-LIKE PROTEIN-RELATED"/>
    <property type="match status" value="1"/>
</dbReference>
<feature type="domain" description="Polyprotein allergen nematode" evidence="1">
    <location>
        <begin position="68"/>
        <end position="186"/>
    </location>
</feature>
<dbReference type="PANTHER" id="PTHR34007">
    <property type="entry name" value="AEROLYSIN-LIKE PROTEIN-RELATED"/>
    <property type="match status" value="1"/>
</dbReference>
<evidence type="ECO:0000313" key="2">
    <source>
        <dbReference type="Proteomes" id="UP000887566"/>
    </source>
</evidence>
<dbReference type="AlphaFoldDB" id="A0A914XAY8"/>
<dbReference type="Proteomes" id="UP000887566">
    <property type="component" value="Unplaced"/>
</dbReference>
<proteinExistence type="predicted"/>
<feature type="domain" description="Polyprotein allergen nematode" evidence="1">
    <location>
        <begin position="211"/>
        <end position="331"/>
    </location>
</feature>
<feature type="domain" description="Polyprotein allergen nematode" evidence="1">
    <location>
        <begin position="755"/>
        <end position="875"/>
    </location>
</feature>
<protein>
    <submittedName>
        <fullName evidence="3">Polyprotein allergen nematode domain-containing protein</fullName>
    </submittedName>
</protein>
<sequence>MVGDEKAQELKTLKESGASNDEIIAKVDTLIAGMEDEDKKKKAEAVAQSCKVVFGVASRKMRRHEGHHDAWKSYLTWLTQEQKDELKTLKEGGADFDTLKKKVWEFYEAATGEVKTEATTKLQDACRGFIKKSVGDEKAAELKTLKESGATNEAMVAKVDELINSLGDPEMKAKAQAVADSCKVVFGVSSRRLRRNHANHEGHDDHEDHDHHDNWTKKYLNWLTQEQKDELKALKEGGATHESLRDKVMEYFEAAEGDVKKDAVTKMKEGCTAMMVAVVGQEKTDELKALKEGGATHSEMEAKANEFVGEVTDAHKKEMAGRYLGTCKKVYSSSANSRRRRNHPHEHEAWVNKYLSWMTEEQRAELKTLKESGASQDEMRSKVLAAYEATEGDKRTQATELLQSACRELLVSVVGPEKAAELKALKDGGATKDELSAKADEFLAEVTDEDKKTKVEHYGSSCKKIFAATSRRMRRNEDEKHANFVKEYLSWLTPEQQQELKDLRASGASKQNIKDKVMEYYNAADGDVKAEATTKLQGACRSLIVSMVGAEKAEELKTLKESGASKEALAEKVNELIAAIEDEDKKAQANEYSDTCRHIFGVAGRRRRAEVAESDVAKAHEAWAKKYLSWLTPEQIAELRTMHGNAASHEAIRDKIDEYFEAAEGDVKKEATEKLQDACRALIVKTVGAEKAAELKALKDGGATKDEIAAKVSELISGVEDESKKVEAERYKDSCQRILEASTSSRLRRDQHDAKHEEWAQKYLSWLTDEQRQELKALHEANDDHDQVRDKVIEFFEAAVGEVKAKATTELQSACRALIVSVMGPDQATELRQLKENGASKEELSAKAAEFIAAIQDPAKKTRAEQFSQTCKKIFGVTASRLRRGGGHHYDAWKEHLTWLTQEQKDELKSLKEGGADFDTLKNKVWEFYEASTGEVKTEATTKLQDACRHFIKKMVGDEKAQELKTLKESGASNDEIIAKVDTLIAGMEDEDKKKKAEAVAQSCKVVFGVASRKMRRHEGHHDAWKSYLTWLTQEQKDEIKALKEGGADFDTLKKKVW</sequence>
<reference evidence="3" key="1">
    <citation type="submission" date="2022-11" db="UniProtKB">
        <authorList>
            <consortium name="WormBaseParasite"/>
        </authorList>
    </citation>
    <scope>IDENTIFICATION</scope>
</reference>
<name>A0A914XAY8_9BILA</name>
<feature type="domain" description="Polyprotein allergen nematode" evidence="1">
    <location>
        <begin position="1"/>
        <end position="54"/>
    </location>
</feature>